<keyword evidence="6 7" id="KW-0472">Membrane</keyword>
<protein>
    <submittedName>
        <fullName evidence="8">Putative oxidoreductase</fullName>
    </submittedName>
</protein>
<evidence type="ECO:0000256" key="3">
    <source>
        <dbReference type="ARBA" id="ARBA00022475"/>
    </source>
</evidence>
<proteinExistence type="inferred from homology"/>
<evidence type="ECO:0000313" key="9">
    <source>
        <dbReference type="Proteomes" id="UP000198878"/>
    </source>
</evidence>
<evidence type="ECO:0000256" key="6">
    <source>
        <dbReference type="ARBA" id="ARBA00023136"/>
    </source>
</evidence>
<dbReference type="GO" id="GO:0005886">
    <property type="term" value="C:plasma membrane"/>
    <property type="evidence" value="ECO:0007669"/>
    <property type="project" value="UniProtKB-SubCell"/>
</dbReference>
<feature type="transmembrane region" description="Helical" evidence="7">
    <location>
        <begin position="60"/>
        <end position="80"/>
    </location>
</feature>
<comment type="subcellular location">
    <subcellularLocation>
        <location evidence="1">Cell membrane</location>
        <topology evidence="1">Multi-pass membrane protein</topology>
    </subcellularLocation>
</comment>
<dbReference type="PANTHER" id="PTHR33452">
    <property type="entry name" value="OXIDOREDUCTASE CATD-RELATED"/>
    <property type="match status" value="1"/>
</dbReference>
<dbReference type="AlphaFoldDB" id="A0A1H5RIA6"/>
<feature type="transmembrane region" description="Helical" evidence="7">
    <location>
        <begin position="92"/>
        <end position="108"/>
    </location>
</feature>
<feature type="transmembrane region" description="Helical" evidence="7">
    <location>
        <begin position="27"/>
        <end position="48"/>
    </location>
</feature>
<evidence type="ECO:0000256" key="5">
    <source>
        <dbReference type="ARBA" id="ARBA00022989"/>
    </source>
</evidence>
<dbReference type="InterPro" id="IPR032808">
    <property type="entry name" value="DoxX"/>
</dbReference>
<dbReference type="InterPro" id="IPR051907">
    <property type="entry name" value="DoxX-like_oxidoreductase"/>
</dbReference>
<evidence type="ECO:0000256" key="2">
    <source>
        <dbReference type="ARBA" id="ARBA00006679"/>
    </source>
</evidence>
<comment type="similarity">
    <text evidence="2">Belongs to the DoxX family.</text>
</comment>
<evidence type="ECO:0000256" key="7">
    <source>
        <dbReference type="SAM" id="Phobius"/>
    </source>
</evidence>
<keyword evidence="3" id="KW-1003">Cell membrane</keyword>
<dbReference type="Pfam" id="PF07681">
    <property type="entry name" value="DoxX"/>
    <property type="match status" value="1"/>
</dbReference>
<keyword evidence="9" id="KW-1185">Reference proteome</keyword>
<evidence type="ECO:0000313" key="8">
    <source>
        <dbReference type="EMBL" id="SEF38059.1"/>
    </source>
</evidence>
<sequence length="169" mass="18182">MTETTAEAANPTRPTVTSHPGDKALGVVRIVVGFMFACHGAQSIFGLFGGHRAEFAAWPSWWAGVIQLAGGLLLTVGLFTRVAALLNSGSMAYAYFTVHQAAALLPLQNKGEPAALYSWILLLFAFLGPGALALDGMRRQQSRRSSMTYRYVFSGPRSADDAKVSRQTM</sequence>
<dbReference type="Proteomes" id="UP000198878">
    <property type="component" value="Unassembled WGS sequence"/>
</dbReference>
<dbReference type="STRING" id="218821.SAMN05421837_11810"/>
<keyword evidence="5 7" id="KW-1133">Transmembrane helix</keyword>
<organism evidence="8 9">
    <name type="scientific">Amycolatopsis pretoriensis</name>
    <dbReference type="NCBI Taxonomy" id="218821"/>
    <lineage>
        <taxon>Bacteria</taxon>
        <taxon>Bacillati</taxon>
        <taxon>Actinomycetota</taxon>
        <taxon>Actinomycetes</taxon>
        <taxon>Pseudonocardiales</taxon>
        <taxon>Pseudonocardiaceae</taxon>
        <taxon>Amycolatopsis</taxon>
    </lineage>
</organism>
<reference evidence="9" key="1">
    <citation type="submission" date="2016-10" db="EMBL/GenBank/DDBJ databases">
        <authorList>
            <person name="Varghese N."/>
            <person name="Submissions S."/>
        </authorList>
    </citation>
    <scope>NUCLEOTIDE SEQUENCE [LARGE SCALE GENOMIC DNA]</scope>
    <source>
        <strain evidence="9">DSM 44654</strain>
    </source>
</reference>
<gene>
    <name evidence="8" type="ORF">SAMN05421837_11810</name>
</gene>
<feature type="transmembrane region" description="Helical" evidence="7">
    <location>
        <begin position="114"/>
        <end position="134"/>
    </location>
</feature>
<dbReference type="OrthoDB" id="9808524at2"/>
<dbReference type="RefSeq" id="WP_086673374.1">
    <property type="nucleotide sequence ID" value="NZ_FNUJ01000018.1"/>
</dbReference>
<name>A0A1H5RIA6_9PSEU</name>
<evidence type="ECO:0000256" key="1">
    <source>
        <dbReference type="ARBA" id="ARBA00004651"/>
    </source>
</evidence>
<keyword evidence="4 7" id="KW-0812">Transmembrane</keyword>
<accession>A0A1H5RIA6</accession>
<dbReference type="EMBL" id="FNUJ01000018">
    <property type="protein sequence ID" value="SEF38059.1"/>
    <property type="molecule type" value="Genomic_DNA"/>
</dbReference>
<dbReference type="PANTHER" id="PTHR33452:SF4">
    <property type="entry name" value="BLL4328 PROTEIN"/>
    <property type="match status" value="1"/>
</dbReference>
<evidence type="ECO:0000256" key="4">
    <source>
        <dbReference type="ARBA" id="ARBA00022692"/>
    </source>
</evidence>